<keyword evidence="1" id="KW-0804">Transcription</keyword>
<name>A0A4Q2RFQ9_9HYPH</name>
<organism evidence="3 4">
    <name type="scientific">Lichenibacterium ramalinae</name>
    <dbReference type="NCBI Taxonomy" id="2316527"/>
    <lineage>
        <taxon>Bacteria</taxon>
        <taxon>Pseudomonadati</taxon>
        <taxon>Pseudomonadota</taxon>
        <taxon>Alphaproteobacteria</taxon>
        <taxon>Hyphomicrobiales</taxon>
        <taxon>Lichenihabitantaceae</taxon>
        <taxon>Lichenibacterium</taxon>
    </lineage>
</organism>
<dbReference type="InterPro" id="IPR006645">
    <property type="entry name" value="NGN-like_dom"/>
</dbReference>
<gene>
    <name evidence="3" type="ORF">D3272_09045</name>
</gene>
<evidence type="ECO:0000313" key="3">
    <source>
        <dbReference type="EMBL" id="RYB05719.1"/>
    </source>
</evidence>
<dbReference type="SUPFAM" id="SSF82679">
    <property type="entry name" value="N-utilization substance G protein NusG, N-terminal domain"/>
    <property type="match status" value="1"/>
</dbReference>
<feature type="domain" description="NusG-like N-terminal" evidence="2">
    <location>
        <begin position="14"/>
        <end position="104"/>
    </location>
</feature>
<evidence type="ECO:0000313" key="4">
    <source>
        <dbReference type="Proteomes" id="UP000289411"/>
    </source>
</evidence>
<reference evidence="3 4" key="1">
    <citation type="submission" date="2018-09" db="EMBL/GenBank/DDBJ databases">
        <authorList>
            <person name="Grouzdev D.S."/>
            <person name="Krutkina M.S."/>
        </authorList>
    </citation>
    <scope>NUCLEOTIDE SEQUENCE [LARGE SCALE GENOMIC DNA]</scope>
    <source>
        <strain evidence="3 4">RmlP001</strain>
    </source>
</reference>
<accession>A0A4Q2RFQ9</accession>
<dbReference type="Pfam" id="PF02357">
    <property type="entry name" value="NusG"/>
    <property type="match status" value="1"/>
</dbReference>
<evidence type="ECO:0000259" key="2">
    <source>
        <dbReference type="Pfam" id="PF02357"/>
    </source>
</evidence>
<dbReference type="GO" id="GO:0006354">
    <property type="term" value="P:DNA-templated transcription elongation"/>
    <property type="evidence" value="ECO:0007669"/>
    <property type="project" value="InterPro"/>
</dbReference>
<sequence>MGSTMDLGDDRPRRWFAVRVAPQSESAVMAALADAGLSGWAPMSTRWRGSAAGRQKMTAPAFPTYVFAALPEPVANHFGIVVGLRGVRGFLGGARPEPVSAVAVSLLQMRERFGHFDETRTRPPRTVHETPADRRIVDRLVAHLNPKAVAA</sequence>
<reference evidence="3 4" key="2">
    <citation type="submission" date="2019-02" db="EMBL/GenBank/DDBJ databases">
        <title>'Lichenibacterium ramalinii' gen. nov. sp. nov., 'Lichenibacterium minor' gen. nov. sp. nov.</title>
        <authorList>
            <person name="Pankratov T."/>
        </authorList>
    </citation>
    <scope>NUCLEOTIDE SEQUENCE [LARGE SCALE GENOMIC DNA]</scope>
    <source>
        <strain evidence="3 4">RmlP001</strain>
    </source>
</reference>
<proteinExistence type="predicted"/>
<protein>
    <recommendedName>
        <fullName evidence="2">NusG-like N-terminal domain-containing protein</fullName>
    </recommendedName>
</protein>
<dbReference type="EMBL" id="QYBC01000006">
    <property type="protein sequence ID" value="RYB05719.1"/>
    <property type="molecule type" value="Genomic_DNA"/>
</dbReference>
<keyword evidence="4" id="KW-1185">Reference proteome</keyword>
<dbReference type="AlphaFoldDB" id="A0A4Q2RFQ9"/>
<dbReference type="InterPro" id="IPR036735">
    <property type="entry name" value="NGN_dom_sf"/>
</dbReference>
<comment type="caution">
    <text evidence="3">The sequence shown here is derived from an EMBL/GenBank/DDBJ whole genome shotgun (WGS) entry which is preliminary data.</text>
</comment>
<dbReference type="Gene3D" id="3.30.70.940">
    <property type="entry name" value="NusG, N-terminal domain"/>
    <property type="match status" value="1"/>
</dbReference>
<dbReference type="Proteomes" id="UP000289411">
    <property type="component" value="Unassembled WGS sequence"/>
</dbReference>
<evidence type="ECO:0000256" key="1">
    <source>
        <dbReference type="ARBA" id="ARBA00023163"/>
    </source>
</evidence>